<dbReference type="Gene3D" id="3.30.70.20">
    <property type="match status" value="1"/>
</dbReference>
<dbReference type="InterPro" id="IPR052375">
    <property type="entry name" value="Complex_I_20kDa-like"/>
</dbReference>
<dbReference type="OrthoDB" id="9786737at2"/>
<evidence type="ECO:0000259" key="7">
    <source>
        <dbReference type="PROSITE" id="PS51379"/>
    </source>
</evidence>
<evidence type="ECO:0000313" key="10">
    <source>
        <dbReference type="Proteomes" id="UP000233750"/>
    </source>
</evidence>
<protein>
    <submittedName>
        <fullName evidence="8">Ferredoxin</fullName>
    </submittedName>
    <submittedName>
        <fullName evidence="9">Ni,Fe-hydrogenase III small subunit</fullName>
    </submittedName>
</protein>
<evidence type="ECO:0000313" key="11">
    <source>
        <dbReference type="Proteomes" id="UP000550260"/>
    </source>
</evidence>
<dbReference type="Proteomes" id="UP000550260">
    <property type="component" value="Unassembled WGS sequence"/>
</dbReference>
<evidence type="ECO:0000256" key="1">
    <source>
        <dbReference type="ARBA" id="ARBA00001966"/>
    </source>
</evidence>
<dbReference type="InterPro" id="IPR006137">
    <property type="entry name" value="NADH_UbQ_OxRdtase-like_20kDa"/>
</dbReference>
<dbReference type="EMBL" id="JACJHR010000021">
    <property type="protein sequence ID" value="MBB2500795.1"/>
    <property type="molecule type" value="Genomic_DNA"/>
</dbReference>
<dbReference type="SUPFAM" id="SSF54862">
    <property type="entry name" value="4Fe-4S ferredoxins"/>
    <property type="match status" value="1"/>
</dbReference>
<name>A0A2N3WLJ2_9PSEU</name>
<evidence type="ECO:0000256" key="5">
    <source>
        <dbReference type="ARBA" id="ARBA00023004"/>
    </source>
</evidence>
<comment type="cofactor">
    <cofactor evidence="1">
        <name>[4Fe-4S] cluster</name>
        <dbReference type="ChEBI" id="CHEBI:49883"/>
    </cofactor>
</comment>
<dbReference type="EMBL" id="PJMY01000003">
    <property type="protein sequence ID" value="PKV94712.1"/>
    <property type="molecule type" value="Genomic_DNA"/>
</dbReference>
<gene>
    <name evidence="9" type="ORF">ATK30_5593</name>
    <name evidence="8" type="ORF">H5411_16875</name>
</gene>
<keyword evidence="3" id="KW-0004">4Fe-4S</keyword>
<dbReference type="RefSeq" id="WP_101438005.1">
    <property type="nucleotide sequence ID" value="NZ_JACJHR010000021.1"/>
</dbReference>
<comment type="caution">
    <text evidence="9">The sequence shown here is derived from an EMBL/GenBank/DDBJ whole genome shotgun (WGS) entry which is preliminary data.</text>
</comment>
<evidence type="ECO:0000256" key="4">
    <source>
        <dbReference type="ARBA" id="ARBA00022723"/>
    </source>
</evidence>
<evidence type="ECO:0000256" key="2">
    <source>
        <dbReference type="ARBA" id="ARBA00009173"/>
    </source>
</evidence>
<dbReference type="Pfam" id="PF13459">
    <property type="entry name" value="Fer4_15"/>
    <property type="match status" value="1"/>
</dbReference>
<dbReference type="GO" id="GO:0051539">
    <property type="term" value="F:4 iron, 4 sulfur cluster binding"/>
    <property type="evidence" value="ECO:0007669"/>
    <property type="project" value="UniProtKB-KW"/>
</dbReference>
<organism evidence="9 10">
    <name type="scientific">Amycolatopsis echigonensis</name>
    <dbReference type="NCBI Taxonomy" id="2576905"/>
    <lineage>
        <taxon>Bacteria</taxon>
        <taxon>Bacillati</taxon>
        <taxon>Actinomycetota</taxon>
        <taxon>Actinomycetes</taxon>
        <taxon>Pseudonocardiales</taxon>
        <taxon>Pseudonocardiaceae</taxon>
        <taxon>Amycolatopsis</taxon>
    </lineage>
</organism>
<dbReference type="Gene3D" id="3.40.50.12280">
    <property type="match status" value="1"/>
</dbReference>
<dbReference type="SUPFAM" id="SSF56770">
    <property type="entry name" value="HydA/Nqo6-like"/>
    <property type="match status" value="1"/>
</dbReference>
<dbReference type="PANTHER" id="PTHR42989:SF1">
    <property type="entry name" value="FORMATE HYDROGENLYASE SUBUNIT 7-RELATED"/>
    <property type="match status" value="1"/>
</dbReference>
<dbReference type="GO" id="GO:0046872">
    <property type="term" value="F:metal ion binding"/>
    <property type="evidence" value="ECO:0007669"/>
    <property type="project" value="UniProtKB-KW"/>
</dbReference>
<dbReference type="PANTHER" id="PTHR42989">
    <property type="entry name" value="HYDROGENASE-4 COMPONENT I"/>
    <property type="match status" value="1"/>
</dbReference>
<keyword evidence="10" id="KW-1185">Reference proteome</keyword>
<accession>A0A8E1VYY4</accession>
<dbReference type="AlphaFoldDB" id="A0A2N3WLJ2"/>
<dbReference type="PROSITE" id="PS51379">
    <property type="entry name" value="4FE4S_FER_2"/>
    <property type="match status" value="1"/>
</dbReference>
<evidence type="ECO:0000256" key="6">
    <source>
        <dbReference type="ARBA" id="ARBA00023014"/>
    </source>
</evidence>
<evidence type="ECO:0000313" key="9">
    <source>
        <dbReference type="EMBL" id="PKV94712.1"/>
    </source>
</evidence>
<sequence length="257" mass="27611">MPWVFRGLRDGIVTTGHPRRPDADDVRSIARTVGETAWDPGLDELCPTGAIQDDHGRVRLDQGRCIGCGACVAARPDRFGWQDGNDVARLSREALVVPELAETDAELRRLRAALSRRTRAFRRSVHIRHVDAGSDGAEEWEVLALLNPVYDVHRLGIFFTASPRHADLLLVTGAGTHGMAAPLARTLEALPRPLAVIAVGADAISGGLVSPSYATAGGIGDLLPVDVWVPGSPPSPFRLLHAILLATGRLTGTRRTR</sequence>
<feature type="domain" description="4Fe-4S ferredoxin-type" evidence="7">
    <location>
        <begin position="56"/>
        <end position="84"/>
    </location>
</feature>
<evidence type="ECO:0000313" key="8">
    <source>
        <dbReference type="EMBL" id="MBB2500795.1"/>
    </source>
</evidence>
<accession>A0A2N3WLJ2</accession>
<keyword evidence="4" id="KW-0479">Metal-binding</keyword>
<proteinExistence type="inferred from homology"/>
<dbReference type="Proteomes" id="UP000233750">
    <property type="component" value="Unassembled WGS sequence"/>
</dbReference>
<dbReference type="InterPro" id="IPR017896">
    <property type="entry name" value="4Fe4S_Fe-S-bd"/>
</dbReference>
<reference evidence="9 10" key="1">
    <citation type="submission" date="2017-12" db="EMBL/GenBank/DDBJ databases">
        <title>Sequencing the genomes of 1000 Actinobacteria strains.</title>
        <authorList>
            <person name="Klenk H.-P."/>
        </authorList>
    </citation>
    <scope>NUCLEOTIDE SEQUENCE [LARGE SCALE GENOMIC DNA]</scope>
    <source>
        <strain evidence="9 10">DSM 45165</strain>
    </source>
</reference>
<keyword evidence="6" id="KW-0411">Iron-sulfur</keyword>
<keyword evidence="5" id="KW-0408">Iron</keyword>
<dbReference type="Pfam" id="PF01058">
    <property type="entry name" value="Oxidored_q6"/>
    <property type="match status" value="1"/>
</dbReference>
<reference evidence="8 11" key="2">
    <citation type="submission" date="2020-08" db="EMBL/GenBank/DDBJ databases">
        <title>Amycolatopsis echigonensis JCM 21831.</title>
        <authorList>
            <person name="Tedsree N."/>
            <person name="Kuncharoen N."/>
            <person name="Likhitwitayawuid K."/>
            <person name="Tanasupawat S."/>
        </authorList>
    </citation>
    <scope>NUCLEOTIDE SEQUENCE [LARGE SCALE GENOMIC DNA]</scope>
    <source>
        <strain evidence="8 11">JCM 21831</strain>
    </source>
</reference>
<evidence type="ECO:0000256" key="3">
    <source>
        <dbReference type="ARBA" id="ARBA00022485"/>
    </source>
</evidence>
<comment type="similarity">
    <text evidence="2">Belongs to the complex I 20 kDa subunit family.</text>
</comment>